<dbReference type="EC" id="4.2.1.150" evidence="4"/>
<gene>
    <name evidence="4" type="primary">crt_1</name>
    <name evidence="4" type="ORF">LMG24238_00795</name>
</gene>
<evidence type="ECO:0000313" key="4">
    <source>
        <dbReference type="EMBL" id="CAB3646624.1"/>
    </source>
</evidence>
<evidence type="ECO:0000256" key="1">
    <source>
        <dbReference type="ARBA" id="ARBA00005254"/>
    </source>
</evidence>
<dbReference type="GO" id="GO:0006635">
    <property type="term" value="P:fatty acid beta-oxidation"/>
    <property type="evidence" value="ECO:0007669"/>
    <property type="project" value="TreeGrafter"/>
</dbReference>
<comment type="similarity">
    <text evidence="1">Belongs to the enoyl-CoA hydratase/isomerase family.</text>
</comment>
<accession>A0A6J5A5V8</accession>
<dbReference type="EMBL" id="CADIKC010000001">
    <property type="protein sequence ID" value="CAB3646624.1"/>
    <property type="molecule type" value="Genomic_DNA"/>
</dbReference>
<dbReference type="FunFam" id="3.90.226.10:FF:000009">
    <property type="entry name" value="Carnitinyl-CoA dehydratase"/>
    <property type="match status" value="1"/>
</dbReference>
<evidence type="ECO:0000313" key="5">
    <source>
        <dbReference type="Proteomes" id="UP000494255"/>
    </source>
</evidence>
<dbReference type="GO" id="GO:0018812">
    <property type="term" value="F:3-hydroxyacyl-CoA dehydratase activity"/>
    <property type="evidence" value="ECO:0007669"/>
    <property type="project" value="UniProtKB-EC"/>
</dbReference>
<protein>
    <submittedName>
        <fullName evidence="4">Short-chain-enoyl-CoA hydratase</fullName>
        <ecNumber evidence="4">4.2.1.150</ecNumber>
    </submittedName>
</protein>
<dbReference type="CDD" id="cd06558">
    <property type="entry name" value="crotonase-like"/>
    <property type="match status" value="1"/>
</dbReference>
<reference evidence="4 5" key="1">
    <citation type="submission" date="2020-04" db="EMBL/GenBank/DDBJ databases">
        <authorList>
            <person name="De Canck E."/>
        </authorList>
    </citation>
    <scope>NUCLEOTIDE SEQUENCE [LARGE SCALE GENOMIC DNA]</scope>
    <source>
        <strain evidence="4 5">LMG 24238</strain>
    </source>
</reference>
<keyword evidence="2 4" id="KW-0456">Lyase</keyword>
<organism evidence="4 5">
    <name type="scientific">Paraburkholderia sediminicola</name>
    <dbReference type="NCBI Taxonomy" id="458836"/>
    <lineage>
        <taxon>Bacteria</taxon>
        <taxon>Pseudomonadati</taxon>
        <taxon>Pseudomonadota</taxon>
        <taxon>Betaproteobacteria</taxon>
        <taxon>Burkholderiales</taxon>
        <taxon>Burkholderiaceae</taxon>
        <taxon>Paraburkholderia</taxon>
    </lineage>
</organism>
<dbReference type="Proteomes" id="UP000494255">
    <property type="component" value="Unassembled WGS sequence"/>
</dbReference>
<evidence type="ECO:0000256" key="2">
    <source>
        <dbReference type="ARBA" id="ARBA00023239"/>
    </source>
</evidence>
<dbReference type="InterPro" id="IPR014748">
    <property type="entry name" value="Enoyl-CoA_hydra_C"/>
</dbReference>
<dbReference type="PANTHER" id="PTHR11941">
    <property type="entry name" value="ENOYL-COA HYDRATASE-RELATED"/>
    <property type="match status" value="1"/>
</dbReference>
<dbReference type="InterPro" id="IPR001753">
    <property type="entry name" value="Enoyl-CoA_hydra/iso"/>
</dbReference>
<dbReference type="AlphaFoldDB" id="A0A6J5A5V8"/>
<proteinExistence type="inferred from homology"/>
<dbReference type="Gene3D" id="3.90.226.10">
    <property type="entry name" value="2-enoyl-CoA Hydratase, Chain A, domain 1"/>
    <property type="match status" value="1"/>
</dbReference>
<dbReference type="Pfam" id="PF00378">
    <property type="entry name" value="ECH_1"/>
    <property type="match status" value="1"/>
</dbReference>
<evidence type="ECO:0000256" key="3">
    <source>
        <dbReference type="SAM" id="MobiDB-lite"/>
    </source>
</evidence>
<dbReference type="SUPFAM" id="SSF52096">
    <property type="entry name" value="ClpP/crotonase"/>
    <property type="match status" value="1"/>
</dbReference>
<dbReference type="Gene3D" id="1.10.12.10">
    <property type="entry name" value="Lyase 2-enoyl-coa Hydratase, Chain A, domain 2"/>
    <property type="match status" value="1"/>
</dbReference>
<dbReference type="FunFam" id="1.10.12.10:FF:000001">
    <property type="entry name" value="Probable enoyl-CoA hydratase, mitochondrial"/>
    <property type="match status" value="1"/>
</dbReference>
<dbReference type="PANTHER" id="PTHR11941:SF54">
    <property type="entry name" value="ENOYL-COA HYDRATASE, MITOCHONDRIAL"/>
    <property type="match status" value="1"/>
</dbReference>
<feature type="region of interest" description="Disordered" evidence="3">
    <location>
        <begin position="1"/>
        <end position="22"/>
    </location>
</feature>
<dbReference type="InterPro" id="IPR029045">
    <property type="entry name" value="ClpP/crotonase-like_dom_sf"/>
</dbReference>
<sequence length="288" mass="30031">MNERRPTGQALDAPEPGRSALMSNTLTAPSFDTLLYEKRNATAYVTLNRPEVMNALNHKAIAELGAAFADAQADSQIRGVIITGAGNRAFIAGADITELATATPIEAERQTRAGQALLNLIENLGKPVIAAVNGLALGGGCETALACTFRLASPSAMFGQPEIKLGLIPGFGGTQRLPRLVGKSVALKLILTGEMVSANEAYRIGLVNEIVEAGNLIARAEAILAQIAANAPLAVAYAMDAVNLGLNAALPEGLALEGKLFALCAATEDKKEGTTAFLEKRPPKFQGR</sequence>
<keyword evidence="5" id="KW-1185">Reference proteome</keyword>
<name>A0A6J5A5V8_9BURK</name>